<evidence type="ECO:0000256" key="2">
    <source>
        <dbReference type="ARBA" id="ARBA00022747"/>
    </source>
</evidence>
<evidence type="ECO:0000256" key="1">
    <source>
        <dbReference type="ARBA" id="ARBA00010923"/>
    </source>
</evidence>
<dbReference type="InterPro" id="IPR044946">
    <property type="entry name" value="Restrct_endonuc_typeI_TRD_sf"/>
</dbReference>
<dbReference type="Proteomes" id="UP000008701">
    <property type="component" value="Chromosome"/>
</dbReference>
<dbReference type="SUPFAM" id="SSF116734">
    <property type="entry name" value="DNA methylase specificity domain"/>
    <property type="match status" value="2"/>
</dbReference>
<keyword evidence="2" id="KW-0680">Restriction system</keyword>
<evidence type="ECO:0000256" key="3">
    <source>
        <dbReference type="ARBA" id="ARBA00023125"/>
    </source>
</evidence>
<feature type="domain" description="Type I restriction modification DNA specificity" evidence="4">
    <location>
        <begin position="11"/>
        <end position="163"/>
    </location>
</feature>
<dbReference type="REBASE" id="14095">
    <property type="entry name" value="S.Cph266ORF1491P"/>
</dbReference>
<dbReference type="HOGENOM" id="CLU_021095_10_2_10"/>
<name>A1BGI9_CHLPD</name>
<evidence type="ECO:0000259" key="4">
    <source>
        <dbReference type="Pfam" id="PF01420"/>
    </source>
</evidence>
<dbReference type="eggNOG" id="COG0732">
    <property type="taxonomic scope" value="Bacteria"/>
</dbReference>
<gene>
    <name evidence="5" type="ordered locus">Cpha266_1492</name>
</gene>
<reference evidence="5 6" key="1">
    <citation type="submission" date="2006-12" db="EMBL/GenBank/DDBJ databases">
        <title>Complete sequence of Chlorobium phaeobacteroides DSM 266.</title>
        <authorList>
            <consortium name="US DOE Joint Genome Institute"/>
            <person name="Copeland A."/>
            <person name="Lucas S."/>
            <person name="Lapidus A."/>
            <person name="Barry K."/>
            <person name="Detter J.C."/>
            <person name="Glavina del Rio T."/>
            <person name="Hammon N."/>
            <person name="Israni S."/>
            <person name="Pitluck S."/>
            <person name="Goltsman E."/>
            <person name="Schmutz J."/>
            <person name="Larimer F."/>
            <person name="Land M."/>
            <person name="Hauser L."/>
            <person name="Mikhailova N."/>
            <person name="Li T."/>
            <person name="Overmann J."/>
            <person name="Bryant D.A."/>
            <person name="Richardson P."/>
        </authorList>
    </citation>
    <scope>NUCLEOTIDE SEQUENCE [LARGE SCALE GENOMIC DNA]</scope>
    <source>
        <strain evidence="5 6">DSM 266</strain>
    </source>
</reference>
<dbReference type="OrthoDB" id="597880at2"/>
<dbReference type="GO" id="GO:0003677">
    <property type="term" value="F:DNA binding"/>
    <property type="evidence" value="ECO:0007669"/>
    <property type="project" value="UniProtKB-KW"/>
</dbReference>
<evidence type="ECO:0000313" key="6">
    <source>
        <dbReference type="Proteomes" id="UP000008701"/>
    </source>
</evidence>
<dbReference type="InterPro" id="IPR051212">
    <property type="entry name" value="Type-I_RE_S_subunit"/>
</dbReference>
<dbReference type="InterPro" id="IPR000055">
    <property type="entry name" value="Restrct_endonuc_typeI_TRD"/>
</dbReference>
<dbReference type="Gene3D" id="3.90.220.20">
    <property type="entry name" value="DNA methylase specificity domains"/>
    <property type="match status" value="2"/>
</dbReference>
<dbReference type="AlphaFoldDB" id="A1BGI9"/>
<accession>A1BGI9</accession>
<keyword evidence="6" id="KW-1185">Reference proteome</keyword>
<dbReference type="PANTHER" id="PTHR43140:SF1">
    <property type="entry name" value="TYPE I RESTRICTION ENZYME ECOKI SPECIFICITY SUBUNIT"/>
    <property type="match status" value="1"/>
</dbReference>
<dbReference type="EMBL" id="CP000492">
    <property type="protein sequence ID" value="ABL65516.1"/>
    <property type="molecule type" value="Genomic_DNA"/>
</dbReference>
<proteinExistence type="inferred from homology"/>
<evidence type="ECO:0000313" key="5">
    <source>
        <dbReference type="EMBL" id="ABL65516.1"/>
    </source>
</evidence>
<protein>
    <submittedName>
        <fullName evidence="5">Restriction modification system DNA specificity domain</fullName>
    </submittedName>
</protein>
<dbReference type="STRING" id="290317.Cpha266_1492"/>
<dbReference type="RefSeq" id="WP_011745328.1">
    <property type="nucleotide sequence ID" value="NC_008639.1"/>
</dbReference>
<dbReference type="CDD" id="cd17524">
    <property type="entry name" value="RMtype1_S_EcoUTORF5051P-TRD2-CR2_like"/>
    <property type="match status" value="1"/>
</dbReference>
<organism evidence="5 6">
    <name type="scientific">Chlorobium phaeobacteroides (strain DSM 266 / SMG 266 / 2430)</name>
    <dbReference type="NCBI Taxonomy" id="290317"/>
    <lineage>
        <taxon>Bacteria</taxon>
        <taxon>Pseudomonadati</taxon>
        <taxon>Chlorobiota</taxon>
        <taxon>Chlorobiia</taxon>
        <taxon>Chlorobiales</taxon>
        <taxon>Chlorobiaceae</taxon>
        <taxon>Chlorobium/Pelodictyon group</taxon>
        <taxon>Chlorobium</taxon>
    </lineage>
</organism>
<dbReference type="PANTHER" id="PTHR43140">
    <property type="entry name" value="TYPE-1 RESTRICTION ENZYME ECOKI SPECIFICITY PROTEIN"/>
    <property type="match status" value="1"/>
</dbReference>
<sequence length="479" mass="54548">MTSNHHVIAILGDVAEYINGRAFKPSEWGKEGLPIIRIKNLNDENSKFNYSNEVFEKRYLVKKGDLLFAWSASLGAYIWKKDEAWLNQHIFLVKPSPFIAKLYLYYFLDKITQELYSAAHGSGMVHVTKKKFEETKIGLPPLSEQRSIVSKIEQLFSELDNGIACLKKAQEQLKVYRQAVLKQAFEGELTKSWREQQANLPSAQDLLDTIKTEREQAAKNQGKKLKPVTPLAKVELDELTELPDGWCWIKLGELTIGVEYGTSTKSLEKGEVPVIRMGNIQQGRIDWNDLAFTDDKADISKYRLLKGDVLFNRTNSPELVGKAAIYNGEMPAIFAGYLIRVNQIKELLHCKYLNFFLNSHPAKVYGNSVKTDGVNQSNINGEKLKSYPLPYCSPKEQEQIVQEIEARLSVCDNMEATIRESLEKAEALRQSILKKAFEGKLLSEEELTATRNDPDWEPAEKLLERIRAEKNQSKKQALT</sequence>
<comment type="similarity">
    <text evidence="1">Belongs to the type-I restriction system S methylase family.</text>
</comment>
<dbReference type="KEGG" id="cph:Cpha266_1492"/>
<dbReference type="CDD" id="cd17254">
    <property type="entry name" value="RMtype1_S_FclI-TRD1-CR1_like"/>
    <property type="match status" value="1"/>
</dbReference>
<dbReference type="Pfam" id="PF01420">
    <property type="entry name" value="Methylase_S"/>
    <property type="match status" value="2"/>
</dbReference>
<feature type="domain" description="Type I restriction modification DNA specificity" evidence="4">
    <location>
        <begin position="245"/>
        <end position="423"/>
    </location>
</feature>
<keyword evidence="3" id="KW-0238">DNA-binding</keyword>
<dbReference type="GO" id="GO:0009307">
    <property type="term" value="P:DNA restriction-modification system"/>
    <property type="evidence" value="ECO:0007669"/>
    <property type="project" value="UniProtKB-KW"/>
</dbReference>